<sequence>MSRLLWQLLNKPSQAVSLNHDRSGTYVPLNGTANLVALCLCGTFLRLRYRMSACMQERARGRLVPLLAEFAGDGAPTARAADSRSHDAMPVDSYLTKEIR</sequence>
<dbReference type="EMBL" id="AP022607">
    <property type="protein sequence ID" value="BBZ15468.1"/>
    <property type="molecule type" value="Genomic_DNA"/>
</dbReference>
<keyword evidence="3" id="KW-0614">Plasmid</keyword>
<organism evidence="3 4">
    <name type="scientific">Mycobacterium branderi</name>
    <dbReference type="NCBI Taxonomy" id="43348"/>
    <lineage>
        <taxon>Bacteria</taxon>
        <taxon>Bacillati</taxon>
        <taxon>Actinomycetota</taxon>
        <taxon>Actinomycetes</taxon>
        <taxon>Mycobacteriales</taxon>
        <taxon>Mycobacteriaceae</taxon>
        <taxon>Mycobacterium</taxon>
    </lineage>
</organism>
<keyword evidence="2" id="KW-1133">Transmembrane helix</keyword>
<feature type="region of interest" description="Disordered" evidence="1">
    <location>
        <begin position="76"/>
        <end position="100"/>
    </location>
</feature>
<feature type="transmembrane region" description="Helical" evidence="2">
    <location>
        <begin position="31"/>
        <end position="49"/>
    </location>
</feature>
<evidence type="ECO:0000256" key="2">
    <source>
        <dbReference type="SAM" id="Phobius"/>
    </source>
</evidence>
<gene>
    <name evidence="3" type="ORF">MBRA_56630</name>
</gene>
<keyword evidence="2" id="KW-0812">Transmembrane</keyword>
<evidence type="ECO:0000313" key="3">
    <source>
        <dbReference type="EMBL" id="BBZ15468.1"/>
    </source>
</evidence>
<evidence type="ECO:0000256" key="1">
    <source>
        <dbReference type="SAM" id="MobiDB-lite"/>
    </source>
</evidence>
<proteinExistence type="predicted"/>
<feature type="compositionally biased region" description="Basic and acidic residues" evidence="1">
    <location>
        <begin position="81"/>
        <end position="100"/>
    </location>
</feature>
<reference evidence="3 4" key="1">
    <citation type="journal article" date="2019" name="Emerg. Microbes Infect.">
        <title>Comprehensive subspecies identification of 175 nontuberculous mycobacteria species based on 7547 genomic profiles.</title>
        <authorList>
            <person name="Matsumoto Y."/>
            <person name="Kinjo T."/>
            <person name="Motooka D."/>
            <person name="Nabeya D."/>
            <person name="Jung N."/>
            <person name="Uechi K."/>
            <person name="Horii T."/>
            <person name="Iida T."/>
            <person name="Fujita J."/>
            <person name="Nakamura S."/>
        </authorList>
    </citation>
    <scope>NUCLEOTIDE SEQUENCE [LARGE SCALE GENOMIC DNA]</scope>
    <source>
        <strain evidence="3 4">JCM 12687</strain>
        <plasmid evidence="3">pJCM12687</plasmid>
    </source>
</reference>
<name>A0ABM7KWB0_9MYCO</name>
<dbReference type="Proteomes" id="UP000467379">
    <property type="component" value="Plasmid pJCM12687"/>
</dbReference>
<geneLocation type="plasmid" evidence="3 4">
    <name>pJCM12687</name>
</geneLocation>
<protein>
    <submittedName>
        <fullName evidence="3">Uncharacterized protein</fullName>
    </submittedName>
</protein>
<evidence type="ECO:0000313" key="4">
    <source>
        <dbReference type="Proteomes" id="UP000467379"/>
    </source>
</evidence>
<keyword evidence="4" id="KW-1185">Reference proteome</keyword>
<accession>A0ABM7KWB0</accession>
<keyword evidence="2" id="KW-0472">Membrane</keyword>